<evidence type="ECO:0000313" key="2">
    <source>
        <dbReference type="Proteomes" id="UP000815677"/>
    </source>
</evidence>
<dbReference type="Proteomes" id="UP000815677">
    <property type="component" value="Unassembled WGS sequence"/>
</dbReference>
<evidence type="ECO:0000313" key="1">
    <source>
        <dbReference type="EMBL" id="GAT47729.1"/>
    </source>
</evidence>
<protein>
    <submittedName>
        <fullName evidence="1">Uncharacterized protein</fullName>
    </submittedName>
</protein>
<gene>
    <name evidence="1" type="ORF">MCHLO_05176</name>
</gene>
<sequence length="134" mass="15335">MDDQRKQSPREMFVFGMLEHGACGIDHLGQQEDVPSDRLPDYGIDWEAHRVDTIAEHHAANNTTPRRNPFGEVQNAAPEQFNEVVVVPPNCPLEAAQLIYLDRELARHVNMDSTDMRVRKQIWLEGLAICRSLF</sequence>
<proteinExistence type="predicted"/>
<name>A0ABQ0L995_MYCCL</name>
<organism evidence="1 2">
    <name type="scientific">Mycena chlorophos</name>
    <name type="common">Agaric fungus</name>
    <name type="synonym">Agaricus chlorophos</name>
    <dbReference type="NCBI Taxonomy" id="658473"/>
    <lineage>
        <taxon>Eukaryota</taxon>
        <taxon>Fungi</taxon>
        <taxon>Dikarya</taxon>
        <taxon>Basidiomycota</taxon>
        <taxon>Agaricomycotina</taxon>
        <taxon>Agaricomycetes</taxon>
        <taxon>Agaricomycetidae</taxon>
        <taxon>Agaricales</taxon>
        <taxon>Marasmiineae</taxon>
        <taxon>Mycenaceae</taxon>
        <taxon>Mycena</taxon>
    </lineage>
</organism>
<reference evidence="1" key="1">
    <citation type="submission" date="2014-09" db="EMBL/GenBank/DDBJ databases">
        <title>Genome sequence of the luminous mushroom Mycena chlorophos for searching fungal bioluminescence genes.</title>
        <authorList>
            <person name="Tanaka Y."/>
            <person name="Kasuga D."/>
            <person name="Oba Y."/>
            <person name="Hase S."/>
            <person name="Sato K."/>
            <person name="Oba Y."/>
            <person name="Sakakibara Y."/>
        </authorList>
    </citation>
    <scope>NUCLEOTIDE SEQUENCE</scope>
</reference>
<keyword evidence="2" id="KW-1185">Reference proteome</keyword>
<dbReference type="EMBL" id="DF843931">
    <property type="protein sequence ID" value="GAT47729.1"/>
    <property type="molecule type" value="Genomic_DNA"/>
</dbReference>
<accession>A0ABQ0L995</accession>